<accession>A0A2J6RRT6</accession>
<dbReference type="AlphaFoldDB" id="A0A2J6RRT6"/>
<evidence type="ECO:0000313" key="3">
    <source>
        <dbReference type="Proteomes" id="UP000235786"/>
    </source>
</evidence>
<feature type="region of interest" description="Disordered" evidence="1">
    <location>
        <begin position="28"/>
        <end position="47"/>
    </location>
</feature>
<proteinExistence type="predicted"/>
<sequence>MQWVESHKARKSIYLDESLLVHRNQQKVAVLPTPPNNEDLAKDKDLIKDEDVVKDEATLKDRDTVEDEDLTTPNEDSLKNEGNEDPGKGKENLEPGREVMENAENMTLKEVEAIKKLVVKMDRGRNEDIIKTIQGYVAKLAKLVAEKEDMEEKVAEPKCRRR</sequence>
<evidence type="ECO:0000256" key="1">
    <source>
        <dbReference type="SAM" id="MobiDB-lite"/>
    </source>
</evidence>
<gene>
    <name evidence="2" type="ORF">L207DRAFT_527862</name>
</gene>
<evidence type="ECO:0000313" key="2">
    <source>
        <dbReference type="EMBL" id="PMD41210.1"/>
    </source>
</evidence>
<dbReference type="Proteomes" id="UP000235786">
    <property type="component" value="Unassembled WGS sequence"/>
</dbReference>
<feature type="region of interest" description="Disordered" evidence="1">
    <location>
        <begin position="58"/>
        <end position="98"/>
    </location>
</feature>
<dbReference type="OrthoDB" id="10449693at2759"/>
<reference evidence="2 3" key="1">
    <citation type="submission" date="2016-04" db="EMBL/GenBank/DDBJ databases">
        <title>A degradative enzymes factory behind the ericoid mycorrhizal symbiosis.</title>
        <authorList>
            <consortium name="DOE Joint Genome Institute"/>
            <person name="Martino E."/>
            <person name="Morin E."/>
            <person name="Grelet G."/>
            <person name="Kuo A."/>
            <person name="Kohler A."/>
            <person name="Daghino S."/>
            <person name="Barry K."/>
            <person name="Choi C."/>
            <person name="Cichocki N."/>
            <person name="Clum A."/>
            <person name="Copeland A."/>
            <person name="Hainaut M."/>
            <person name="Haridas S."/>
            <person name="Labutti K."/>
            <person name="Lindquist E."/>
            <person name="Lipzen A."/>
            <person name="Khouja H.-R."/>
            <person name="Murat C."/>
            <person name="Ohm R."/>
            <person name="Olson A."/>
            <person name="Spatafora J."/>
            <person name="Veneault-Fourrey C."/>
            <person name="Henrissat B."/>
            <person name="Grigoriev I."/>
            <person name="Martin F."/>
            <person name="Perotto S."/>
        </authorList>
    </citation>
    <scope>NUCLEOTIDE SEQUENCE [LARGE SCALE GENOMIC DNA]</scope>
    <source>
        <strain evidence="2 3">F</strain>
    </source>
</reference>
<keyword evidence="3" id="KW-1185">Reference proteome</keyword>
<protein>
    <submittedName>
        <fullName evidence="2">Uncharacterized protein</fullName>
    </submittedName>
</protein>
<feature type="compositionally biased region" description="Basic and acidic residues" evidence="1">
    <location>
        <begin position="76"/>
        <end position="98"/>
    </location>
</feature>
<name>A0A2J6RRT6_HYAVF</name>
<dbReference type="EMBL" id="KZ613944">
    <property type="protein sequence ID" value="PMD41210.1"/>
    <property type="molecule type" value="Genomic_DNA"/>
</dbReference>
<organism evidence="2 3">
    <name type="scientific">Hyaloscypha variabilis (strain UAMH 11265 / GT02V1 / F)</name>
    <name type="common">Meliniomyces variabilis</name>
    <dbReference type="NCBI Taxonomy" id="1149755"/>
    <lineage>
        <taxon>Eukaryota</taxon>
        <taxon>Fungi</taxon>
        <taxon>Dikarya</taxon>
        <taxon>Ascomycota</taxon>
        <taxon>Pezizomycotina</taxon>
        <taxon>Leotiomycetes</taxon>
        <taxon>Helotiales</taxon>
        <taxon>Hyaloscyphaceae</taxon>
        <taxon>Hyaloscypha</taxon>
        <taxon>Hyaloscypha variabilis</taxon>
    </lineage>
</organism>